<name>A0A543E1R2_9PSEU</name>
<protein>
    <submittedName>
        <fullName evidence="1">Uncharacterized protein</fullName>
    </submittedName>
</protein>
<reference evidence="1 2" key="1">
    <citation type="submission" date="2019-06" db="EMBL/GenBank/DDBJ databases">
        <title>Sequencing the genomes of 1000 actinobacteria strains.</title>
        <authorList>
            <person name="Klenk H.-P."/>
        </authorList>
    </citation>
    <scope>NUCLEOTIDE SEQUENCE [LARGE SCALE GENOMIC DNA]</scope>
    <source>
        <strain evidence="1 2">DSM 45301</strain>
    </source>
</reference>
<accession>A0A543E1R2</accession>
<organism evidence="1 2">
    <name type="scientific">Pseudonocardia kunmingensis</name>
    <dbReference type="NCBI Taxonomy" id="630975"/>
    <lineage>
        <taxon>Bacteria</taxon>
        <taxon>Bacillati</taxon>
        <taxon>Actinomycetota</taxon>
        <taxon>Actinomycetes</taxon>
        <taxon>Pseudonocardiales</taxon>
        <taxon>Pseudonocardiaceae</taxon>
        <taxon>Pseudonocardia</taxon>
    </lineage>
</organism>
<dbReference type="Proteomes" id="UP000315677">
    <property type="component" value="Unassembled WGS sequence"/>
</dbReference>
<gene>
    <name evidence="1" type="ORF">FB558_2303</name>
</gene>
<dbReference type="RefSeq" id="WP_211366292.1">
    <property type="nucleotide sequence ID" value="NZ_VFPA01000001.1"/>
</dbReference>
<dbReference type="AlphaFoldDB" id="A0A543E1R2"/>
<dbReference type="EMBL" id="VFPA01000001">
    <property type="protein sequence ID" value="TQM15514.1"/>
    <property type="molecule type" value="Genomic_DNA"/>
</dbReference>
<proteinExistence type="predicted"/>
<evidence type="ECO:0000313" key="1">
    <source>
        <dbReference type="EMBL" id="TQM15514.1"/>
    </source>
</evidence>
<evidence type="ECO:0000313" key="2">
    <source>
        <dbReference type="Proteomes" id="UP000315677"/>
    </source>
</evidence>
<sequence length="77" mass="8533">MIGTRTPFTSERAPCGKRVSGARYFEDDGSGIRCDDVSYACGCRSISHQFHDGSCRTRVTRHDGRVLLNELSAEHAE</sequence>
<comment type="caution">
    <text evidence="1">The sequence shown here is derived from an EMBL/GenBank/DDBJ whole genome shotgun (WGS) entry which is preliminary data.</text>
</comment>
<keyword evidence="2" id="KW-1185">Reference proteome</keyword>